<dbReference type="AlphaFoldDB" id="D1VVT2"/>
<gene>
    <name evidence="1" type="ORF">HMPREF0628_0862</name>
</gene>
<comment type="caution">
    <text evidence="1">The sequence shown here is derived from an EMBL/GenBank/DDBJ whole genome shotgun (WGS) entry which is preliminary data.</text>
</comment>
<accession>D1VVT2</accession>
<name>D1VVT2_9FIRM</name>
<organism evidence="1 2">
    <name type="scientific">Peptoniphilus lacrimalis 315-B</name>
    <dbReference type="NCBI Taxonomy" id="596330"/>
    <lineage>
        <taxon>Bacteria</taxon>
        <taxon>Bacillati</taxon>
        <taxon>Bacillota</taxon>
        <taxon>Tissierellia</taxon>
        <taxon>Tissierellales</taxon>
        <taxon>Peptoniphilaceae</taxon>
        <taxon>Peptoniphilus</taxon>
    </lineage>
</organism>
<proteinExistence type="predicted"/>
<sequence length="66" mass="7807">MIEKEEIINYLKKIEKKFSANDYNGKDSREFEIIEGKVPIMLSAPHSVNHFRNGKIKYCDDFRDRG</sequence>
<protein>
    <submittedName>
        <fullName evidence="1">Uncharacterized protein</fullName>
    </submittedName>
</protein>
<dbReference type="RefSeq" id="WP_004826303.1">
    <property type="nucleotide sequence ID" value="NZ_ADDO01000068.1"/>
</dbReference>
<reference evidence="1 2" key="1">
    <citation type="submission" date="2009-12" db="EMBL/GenBank/DDBJ databases">
        <title>Genome Sequence of Peptoniphilus lacrimalis 315-B.</title>
        <authorList>
            <person name="Durkin A.S."/>
            <person name="Madupu R."/>
            <person name="Torralba M."/>
            <person name="Methe B."/>
            <person name="Sutton G."/>
            <person name="Strausberg R.L."/>
            <person name="Nelson K.E."/>
        </authorList>
    </citation>
    <scope>NUCLEOTIDE SEQUENCE [LARGE SCALE GENOMIC DNA]</scope>
    <source>
        <strain evidence="1 2">315-B</strain>
    </source>
</reference>
<evidence type="ECO:0000313" key="1">
    <source>
        <dbReference type="EMBL" id="EFA89328.1"/>
    </source>
</evidence>
<dbReference type="Proteomes" id="UP000005711">
    <property type="component" value="Unassembled WGS sequence"/>
</dbReference>
<keyword evidence="2" id="KW-1185">Reference proteome</keyword>
<evidence type="ECO:0000313" key="2">
    <source>
        <dbReference type="Proteomes" id="UP000005711"/>
    </source>
</evidence>
<dbReference type="EMBL" id="ADDO01000068">
    <property type="protein sequence ID" value="EFA89328.1"/>
    <property type="molecule type" value="Genomic_DNA"/>
</dbReference>